<feature type="compositionally biased region" description="Basic and acidic residues" evidence="1">
    <location>
        <begin position="72"/>
        <end position="99"/>
    </location>
</feature>
<name>A0A6G4WTK0_9ACTN</name>
<feature type="transmembrane region" description="Helical" evidence="2">
    <location>
        <begin position="28"/>
        <end position="54"/>
    </location>
</feature>
<feature type="region of interest" description="Disordered" evidence="1">
    <location>
        <begin position="1"/>
        <end position="23"/>
    </location>
</feature>
<accession>A0A6G4WTK0</accession>
<sequence>MPNWNQPSPPPPEEPGQQPPKGPGAKKIFGLSCLGVIVVAIGIIAAIVVIIVIISLTVSDDSSDDDTGSQQKTEEPKDKDTGTPKEAPADKEKTKRYGDGDYVVGEDIPAGTYESGGAKNEVVDLCTVTTEPKGDKLPQAKTADRGERLIITLTKGDGTVTIQGCEPLKPR</sequence>
<reference evidence="3 4" key="1">
    <citation type="submission" date="2020-02" db="EMBL/GenBank/DDBJ databases">
        <title>Whole-genome analyses of novel actinobacteria.</title>
        <authorList>
            <person name="Sahin N."/>
            <person name="Tatar D."/>
        </authorList>
    </citation>
    <scope>NUCLEOTIDE SEQUENCE [LARGE SCALE GENOMIC DNA]</scope>
    <source>
        <strain evidence="3 4">SB3404</strain>
    </source>
</reference>
<dbReference type="RefSeq" id="WP_165298236.1">
    <property type="nucleotide sequence ID" value="NZ_JAAKZZ010000063.1"/>
</dbReference>
<keyword evidence="2" id="KW-1133">Transmembrane helix</keyword>
<proteinExistence type="predicted"/>
<feature type="compositionally biased region" description="Pro residues" evidence="1">
    <location>
        <begin position="7"/>
        <end position="22"/>
    </location>
</feature>
<evidence type="ECO:0000313" key="4">
    <source>
        <dbReference type="Proteomes" id="UP000477722"/>
    </source>
</evidence>
<keyword evidence="2" id="KW-0472">Membrane</keyword>
<keyword evidence="4" id="KW-1185">Reference proteome</keyword>
<dbReference type="Proteomes" id="UP000477722">
    <property type="component" value="Unassembled WGS sequence"/>
</dbReference>
<feature type="region of interest" description="Disordered" evidence="1">
    <location>
        <begin position="60"/>
        <end position="115"/>
    </location>
</feature>
<protein>
    <submittedName>
        <fullName evidence="3">Uncharacterized protein</fullName>
    </submittedName>
</protein>
<organism evidence="3 4">
    <name type="scientific">Streptomyces boncukensis</name>
    <dbReference type="NCBI Taxonomy" id="2711219"/>
    <lineage>
        <taxon>Bacteria</taxon>
        <taxon>Bacillati</taxon>
        <taxon>Actinomycetota</taxon>
        <taxon>Actinomycetes</taxon>
        <taxon>Kitasatosporales</taxon>
        <taxon>Streptomycetaceae</taxon>
        <taxon>Streptomyces</taxon>
    </lineage>
</organism>
<dbReference type="EMBL" id="JAAKZZ010000063">
    <property type="protein sequence ID" value="NGO68535.1"/>
    <property type="molecule type" value="Genomic_DNA"/>
</dbReference>
<evidence type="ECO:0000313" key="3">
    <source>
        <dbReference type="EMBL" id="NGO68535.1"/>
    </source>
</evidence>
<keyword evidence="2" id="KW-0812">Transmembrane</keyword>
<evidence type="ECO:0000256" key="2">
    <source>
        <dbReference type="SAM" id="Phobius"/>
    </source>
</evidence>
<comment type="caution">
    <text evidence="3">The sequence shown here is derived from an EMBL/GenBank/DDBJ whole genome shotgun (WGS) entry which is preliminary data.</text>
</comment>
<gene>
    <name evidence="3" type="ORF">G5C65_09235</name>
</gene>
<evidence type="ECO:0000256" key="1">
    <source>
        <dbReference type="SAM" id="MobiDB-lite"/>
    </source>
</evidence>
<dbReference type="AlphaFoldDB" id="A0A6G4WTK0"/>